<dbReference type="PROSITE" id="PS51007">
    <property type="entry name" value="CYTC"/>
    <property type="match status" value="1"/>
</dbReference>
<keyword evidence="4" id="KW-0249">Electron transport</keyword>
<dbReference type="EMBL" id="JEMX01000009">
    <property type="protein sequence ID" value="EXI82848.1"/>
    <property type="molecule type" value="Genomic_DNA"/>
</dbReference>
<feature type="chain" id="PRO_5001461208" evidence="7">
    <location>
        <begin position="20"/>
        <end position="110"/>
    </location>
</feature>
<keyword evidence="5 6" id="KW-0408">Iron</keyword>
<sequence precursor="true">MKVPVLLLATAMCSPLAVAAPPPVDPAMLELADQSRCLGCHDVEVTVRGPAWRDVAKRYRGKPEVEEVLVEKVYTGGGGVWGKDYMSSNKRAGKENIRILVKWILTLPDS</sequence>
<keyword evidence="3 6" id="KW-0479">Metal-binding</keyword>
<dbReference type="InterPro" id="IPR036909">
    <property type="entry name" value="Cyt_c-like_dom_sf"/>
</dbReference>
<evidence type="ECO:0000256" key="4">
    <source>
        <dbReference type="ARBA" id="ARBA00022982"/>
    </source>
</evidence>
<dbReference type="GO" id="GO:0020037">
    <property type="term" value="F:heme binding"/>
    <property type="evidence" value="ECO:0007669"/>
    <property type="project" value="InterPro"/>
</dbReference>
<evidence type="ECO:0000313" key="9">
    <source>
        <dbReference type="EMBL" id="EXI82848.1"/>
    </source>
</evidence>
<protein>
    <submittedName>
        <fullName evidence="9">Cytochrome c8</fullName>
    </submittedName>
</protein>
<feature type="binding site" description="covalent" evidence="6">
    <location>
        <position position="86"/>
    </location>
    <ligand>
        <name>heme c</name>
        <dbReference type="ChEBI" id="CHEBI:61717"/>
    </ligand>
</feature>
<feature type="domain" description="Cytochrome c" evidence="8">
    <location>
        <begin position="24"/>
        <end position="108"/>
    </location>
</feature>
<dbReference type="InterPro" id="IPR002324">
    <property type="entry name" value="Cyt_c_ID"/>
</dbReference>
<keyword evidence="7" id="KW-0732">Signal</keyword>
<keyword evidence="1" id="KW-0813">Transport</keyword>
<reference evidence="9 10" key="1">
    <citation type="submission" date="2014-02" db="EMBL/GenBank/DDBJ databases">
        <title>Expanding our view of genomic diversity in Candidatus Accumulibacter clades.</title>
        <authorList>
            <person name="Skennerton C.T."/>
            <person name="Barr J.J."/>
            <person name="Slater F.R."/>
            <person name="Bond P.L."/>
            <person name="Tyson G.W."/>
        </authorList>
    </citation>
    <scope>NUCLEOTIDE SEQUENCE [LARGE SCALE GENOMIC DNA]</scope>
    <source>
        <strain evidence="10">BA-92</strain>
    </source>
</reference>
<dbReference type="Gene3D" id="1.10.760.10">
    <property type="entry name" value="Cytochrome c-like domain"/>
    <property type="match status" value="1"/>
</dbReference>
<comment type="caution">
    <text evidence="9">The sequence shown here is derived from an EMBL/GenBank/DDBJ whole genome shotgun (WGS) entry which is preliminary data.</text>
</comment>
<feature type="binding site" description="covalent" evidence="6">
    <location>
        <position position="41"/>
    </location>
    <ligand>
        <name>heme c</name>
        <dbReference type="ChEBI" id="CHEBI:61717"/>
    </ligand>
</feature>
<dbReference type="PRINTS" id="PR00606">
    <property type="entry name" value="CYTCHROMECID"/>
</dbReference>
<evidence type="ECO:0000256" key="7">
    <source>
        <dbReference type="SAM" id="SignalP"/>
    </source>
</evidence>
<gene>
    <name evidence="9" type="ORF">AW10_00298</name>
</gene>
<evidence type="ECO:0000256" key="5">
    <source>
        <dbReference type="ARBA" id="ARBA00023004"/>
    </source>
</evidence>
<dbReference type="AlphaFoldDB" id="A0A011NJ94"/>
<dbReference type="InterPro" id="IPR009056">
    <property type="entry name" value="Cyt_c-like_dom"/>
</dbReference>
<dbReference type="STRING" id="1454003.AW10_00298"/>
<dbReference type="SUPFAM" id="SSF46626">
    <property type="entry name" value="Cytochrome c"/>
    <property type="match status" value="1"/>
</dbReference>
<evidence type="ECO:0000256" key="2">
    <source>
        <dbReference type="ARBA" id="ARBA00022617"/>
    </source>
</evidence>
<evidence type="ECO:0000256" key="1">
    <source>
        <dbReference type="ARBA" id="ARBA00022448"/>
    </source>
</evidence>
<proteinExistence type="predicted"/>
<dbReference type="GO" id="GO:0009055">
    <property type="term" value="F:electron transfer activity"/>
    <property type="evidence" value="ECO:0007669"/>
    <property type="project" value="InterPro"/>
</dbReference>
<dbReference type="Pfam" id="PF00034">
    <property type="entry name" value="Cytochrom_C"/>
    <property type="match status" value="1"/>
</dbReference>
<evidence type="ECO:0000259" key="8">
    <source>
        <dbReference type="PROSITE" id="PS51007"/>
    </source>
</evidence>
<dbReference type="PATRIC" id="fig|1454003.3.peg.307"/>
<dbReference type="GO" id="GO:0005506">
    <property type="term" value="F:iron ion binding"/>
    <property type="evidence" value="ECO:0007669"/>
    <property type="project" value="InterPro"/>
</dbReference>
<accession>A0A011NJ94</accession>
<evidence type="ECO:0000256" key="3">
    <source>
        <dbReference type="ARBA" id="ARBA00022723"/>
    </source>
</evidence>
<comment type="PTM">
    <text evidence="6">Binds 1 heme c group covalently per subunit.</text>
</comment>
<dbReference type="Proteomes" id="UP000021816">
    <property type="component" value="Unassembled WGS sequence"/>
</dbReference>
<feature type="signal peptide" evidence="7">
    <location>
        <begin position="1"/>
        <end position="19"/>
    </location>
</feature>
<name>A0A011NJ94_9PROT</name>
<feature type="binding site" description="covalent" evidence="6">
    <location>
        <position position="37"/>
    </location>
    <ligand>
        <name>heme c</name>
        <dbReference type="ChEBI" id="CHEBI:61717"/>
    </ligand>
</feature>
<evidence type="ECO:0000313" key="10">
    <source>
        <dbReference type="Proteomes" id="UP000021816"/>
    </source>
</evidence>
<keyword evidence="2 6" id="KW-0349">Heme</keyword>
<organism evidence="9 10">
    <name type="scientific">Candidatus Accumulibacter appositus</name>
    <dbReference type="NCBI Taxonomy" id="1454003"/>
    <lineage>
        <taxon>Bacteria</taxon>
        <taxon>Pseudomonadati</taxon>
        <taxon>Pseudomonadota</taxon>
        <taxon>Betaproteobacteria</taxon>
        <taxon>Candidatus Accumulibacter</taxon>
    </lineage>
</organism>
<evidence type="ECO:0000256" key="6">
    <source>
        <dbReference type="PIRSR" id="PIRSR602324-1"/>
    </source>
</evidence>